<accession>A0A076YM04</accession>
<dbReference type="RefSeq" id="YP_009099951.1">
    <property type="nucleotide sequence ID" value="NC_025429.1"/>
</dbReference>
<name>A0A076YM04_9CAUD</name>
<dbReference type="GeneID" id="22109761"/>
<protein>
    <submittedName>
        <fullName evidence="1">Uncharacterized protein</fullName>
    </submittedName>
</protein>
<dbReference type="EMBL" id="KM199770">
    <property type="protein sequence ID" value="AIK68425.1"/>
    <property type="molecule type" value="Genomic_DNA"/>
</dbReference>
<dbReference type="KEGG" id="vg:22109761"/>
<sequence length="146" mass="17487">MYQTTEGSSVHFRPLIDKYTKKLYGEDNIFVICRNENNDYMSSLTPIKTKKGAAHCATFYEKRDHVPLYRLNVRWKFNLTDIVHRYRRTRSLESSQDPTKKVPGYRQKDYEFWGYELDKEHVFDMKSGQKHHRLSVEIIDNEGKEC</sequence>
<keyword evidence="2" id="KW-1185">Reference proteome</keyword>
<organism evidence="1 2">
    <name type="scientific">Rhizobium phage vB_RleM_P10VF</name>
    <dbReference type="NCBI Taxonomy" id="1527770"/>
    <lineage>
        <taxon>Viruses</taxon>
        <taxon>Duplodnaviria</taxon>
        <taxon>Heunggongvirae</taxon>
        <taxon>Uroviricota</taxon>
        <taxon>Caudoviricetes</taxon>
        <taxon>Pootjesviridae</taxon>
        <taxon>Innesvirus</taxon>
        <taxon>Innesvirus P10VF</taxon>
    </lineage>
</organism>
<gene>
    <name evidence="1" type="ORF">P10VF_212</name>
</gene>
<evidence type="ECO:0000313" key="1">
    <source>
        <dbReference type="EMBL" id="AIK68425.1"/>
    </source>
</evidence>
<proteinExistence type="predicted"/>
<evidence type="ECO:0000313" key="2">
    <source>
        <dbReference type="Proteomes" id="UP000204140"/>
    </source>
</evidence>
<reference evidence="1 2" key="1">
    <citation type="submission" date="2014-07" db="EMBL/GenBank/DDBJ databases">
        <title>Isolation and characterization of Rhizobium leguminosarum phages from western Canadian soils and complete genome sequences of rhizobiophages vB_RleS_L338C and vB_RleM_P10VF.</title>
        <authorList>
            <person name="Restrepo-Cordoba M."/>
            <person name="Halmillawewa A.P."/>
            <person name="Perry B."/>
            <person name="Hynes M.F."/>
            <person name="Yost C.K."/>
        </authorList>
    </citation>
    <scope>NUCLEOTIDE SEQUENCE [LARGE SCALE GENOMIC DNA]</scope>
</reference>
<dbReference type="Proteomes" id="UP000204140">
    <property type="component" value="Segment"/>
</dbReference>